<comment type="caution">
    <text evidence="10">The sequence shown here is derived from an EMBL/GenBank/DDBJ whole genome shotgun (WGS) entry which is preliminary data.</text>
</comment>
<evidence type="ECO:0000259" key="9">
    <source>
        <dbReference type="PROSITE" id="PS51007"/>
    </source>
</evidence>
<reference evidence="10 11" key="1">
    <citation type="submission" date="2018-01" db="EMBL/GenBank/DDBJ databases">
        <title>Whole genome sequencing of Histamine producing bacteria.</title>
        <authorList>
            <person name="Butler K."/>
        </authorList>
    </citation>
    <scope>NUCLEOTIDE SEQUENCE [LARGE SCALE GENOMIC DNA]</scope>
    <source>
        <strain evidence="10 11">JCM 12947</strain>
    </source>
</reference>
<feature type="domain" description="Cytochrome c" evidence="9">
    <location>
        <begin position="65"/>
        <end position="204"/>
    </location>
</feature>
<organism evidence="10 11">
    <name type="scientific">Photobacterium frigidiphilum</name>
    <dbReference type="NCBI Taxonomy" id="264736"/>
    <lineage>
        <taxon>Bacteria</taxon>
        <taxon>Pseudomonadati</taxon>
        <taxon>Pseudomonadota</taxon>
        <taxon>Gammaproteobacteria</taxon>
        <taxon>Vibrionales</taxon>
        <taxon>Vibrionaceae</taxon>
        <taxon>Photobacterium</taxon>
    </lineage>
</organism>
<dbReference type="InterPro" id="IPR009056">
    <property type="entry name" value="Cyt_c-like_dom"/>
</dbReference>
<dbReference type="Pfam" id="PF03150">
    <property type="entry name" value="CCP_MauG"/>
    <property type="match status" value="1"/>
</dbReference>
<accession>A0A2T3JK40</accession>
<evidence type="ECO:0000256" key="1">
    <source>
        <dbReference type="ARBA" id="ARBA00004196"/>
    </source>
</evidence>
<evidence type="ECO:0000256" key="3">
    <source>
        <dbReference type="ARBA" id="ARBA00022723"/>
    </source>
</evidence>
<dbReference type="GO" id="GO:0004130">
    <property type="term" value="F:cytochrome-c peroxidase activity"/>
    <property type="evidence" value="ECO:0007669"/>
    <property type="project" value="TreeGrafter"/>
</dbReference>
<feature type="compositionally biased region" description="Polar residues" evidence="8">
    <location>
        <begin position="562"/>
        <end position="576"/>
    </location>
</feature>
<keyword evidence="3 7" id="KW-0479">Metal-binding</keyword>
<evidence type="ECO:0000256" key="8">
    <source>
        <dbReference type="SAM" id="MobiDB-lite"/>
    </source>
</evidence>
<evidence type="ECO:0000256" key="4">
    <source>
        <dbReference type="ARBA" id="ARBA00022729"/>
    </source>
</evidence>
<dbReference type="Gene3D" id="1.10.760.10">
    <property type="entry name" value="Cytochrome c-like domain"/>
    <property type="match status" value="2"/>
</dbReference>
<dbReference type="PANTHER" id="PTHR30600:SF10">
    <property type="entry name" value="BLL6722 PROTEIN"/>
    <property type="match status" value="1"/>
</dbReference>
<feature type="compositionally biased region" description="Polar residues" evidence="8">
    <location>
        <begin position="118"/>
        <end position="131"/>
    </location>
</feature>
<evidence type="ECO:0000256" key="7">
    <source>
        <dbReference type="PROSITE-ProRule" id="PRU00433"/>
    </source>
</evidence>
<protein>
    <submittedName>
        <fullName evidence="10">Cytochrome-c peroxidase</fullName>
    </submittedName>
</protein>
<keyword evidence="5" id="KW-0560">Oxidoreductase</keyword>
<feature type="region of interest" description="Disordered" evidence="8">
    <location>
        <begin position="97"/>
        <end position="131"/>
    </location>
</feature>
<gene>
    <name evidence="10" type="ORF">C9J12_07840</name>
</gene>
<evidence type="ECO:0000256" key="5">
    <source>
        <dbReference type="ARBA" id="ARBA00023002"/>
    </source>
</evidence>
<feature type="region of interest" description="Disordered" evidence="8">
    <location>
        <begin position="558"/>
        <end position="578"/>
    </location>
</feature>
<dbReference type="GO" id="GO:0020037">
    <property type="term" value="F:heme binding"/>
    <property type="evidence" value="ECO:0007669"/>
    <property type="project" value="InterPro"/>
</dbReference>
<dbReference type="OrthoDB" id="9805202at2"/>
<dbReference type="PROSITE" id="PS51007">
    <property type="entry name" value="CYTC"/>
    <property type="match status" value="2"/>
</dbReference>
<dbReference type="InterPro" id="IPR051395">
    <property type="entry name" value="Cytochrome_c_Peroxidase/MauG"/>
</dbReference>
<comment type="subcellular location">
    <subcellularLocation>
        <location evidence="1">Cell envelope</location>
    </subcellularLocation>
</comment>
<proteinExistence type="predicted"/>
<dbReference type="SUPFAM" id="SSF46626">
    <property type="entry name" value="Cytochrome c"/>
    <property type="match status" value="2"/>
</dbReference>
<dbReference type="EMBL" id="PYMJ01000006">
    <property type="protein sequence ID" value="PSU49394.1"/>
    <property type="molecule type" value="Genomic_DNA"/>
</dbReference>
<dbReference type="GO" id="GO:0009055">
    <property type="term" value="F:electron transfer activity"/>
    <property type="evidence" value="ECO:0007669"/>
    <property type="project" value="InterPro"/>
</dbReference>
<dbReference type="PANTHER" id="PTHR30600">
    <property type="entry name" value="CYTOCHROME C PEROXIDASE-RELATED"/>
    <property type="match status" value="1"/>
</dbReference>
<evidence type="ECO:0000256" key="2">
    <source>
        <dbReference type="ARBA" id="ARBA00022617"/>
    </source>
</evidence>
<keyword evidence="10" id="KW-0575">Peroxidase</keyword>
<evidence type="ECO:0000313" key="11">
    <source>
        <dbReference type="Proteomes" id="UP000240987"/>
    </source>
</evidence>
<keyword evidence="11" id="KW-1185">Reference proteome</keyword>
<dbReference type="Pfam" id="PF17963">
    <property type="entry name" value="Big_9"/>
    <property type="match status" value="1"/>
</dbReference>
<dbReference type="RefSeq" id="WP_107242188.1">
    <property type="nucleotide sequence ID" value="NZ_PYMJ01000006.1"/>
</dbReference>
<name>A0A2T3JK40_9GAMM</name>
<feature type="domain" description="Cytochrome c" evidence="9">
    <location>
        <begin position="397"/>
        <end position="604"/>
    </location>
</feature>
<dbReference type="GO" id="GO:0046872">
    <property type="term" value="F:metal ion binding"/>
    <property type="evidence" value="ECO:0007669"/>
    <property type="project" value="UniProtKB-KW"/>
</dbReference>
<dbReference type="InterPro" id="IPR036909">
    <property type="entry name" value="Cyt_c-like_dom_sf"/>
</dbReference>
<keyword evidence="6 7" id="KW-0408">Iron</keyword>
<dbReference type="AlphaFoldDB" id="A0A2T3JK40"/>
<dbReference type="GO" id="GO:0030313">
    <property type="term" value="C:cell envelope"/>
    <property type="evidence" value="ECO:0007669"/>
    <property type="project" value="UniProtKB-SubCell"/>
</dbReference>
<evidence type="ECO:0000256" key="6">
    <source>
        <dbReference type="ARBA" id="ARBA00023004"/>
    </source>
</evidence>
<dbReference type="InterPro" id="IPR004852">
    <property type="entry name" value="Di-haem_cyt_c_peroxidsae"/>
</dbReference>
<evidence type="ECO:0000313" key="10">
    <source>
        <dbReference type="EMBL" id="PSU49394.1"/>
    </source>
</evidence>
<keyword evidence="2 7" id="KW-0349">Heme</keyword>
<keyword evidence="4" id="KW-0732">Signal</keyword>
<dbReference type="Proteomes" id="UP000240987">
    <property type="component" value="Unassembled WGS sequence"/>
</dbReference>
<sequence length="766" mass="83271">MSNRTNKRRSRLGAVIAATTIFGLSTGYVYSVEPVVVEPPSIGSLKGIEPAAVPGIEKYIKNKNAAIKLGKALFWDMQTGSEGQSCGSCHFSAGADPRDRNQLSPGLNHTDPNKREVFNSTKSGGSGGPNYTLTLDDYPFTQFNDPKNRNSGILFETDDVTSSQGIFNSHFNGLNIVKEYNDFTDGIENCDKVDDIYHVANVGSRKVEPRNTPTMINAIFNFRNFWDGRANNVFNGVDPFGRRNENARVVYYNQSTSSTTLEEVNLINSSAASQAVGPPLSDFEMSCGGKSFKELGRKMLKLKPLALQEVDPTDSVLGSSAVFGGKGLMVDYRKLIIDAFQDGYWKSPYKSDDGYNQFEMNFSLFWGLAIQMYESTLISDDSRFDRFMDGASSELTSAEQAGMGIFLGKGKCANCHSGPEFSKAATHLVPENEEDGLVERMLMGNQLPAAYDNGFYNIGVRPSEEDLGVGADGPFGHPLSFTRQAQVVAGGGNAPDDFEVDPDTFEVNPGVPLTAYEPNAVDGAFKVPGLRNVELTAPYMHNGGMATLEQVVEFYNRGGNRQGTDTHNTSGFGSHDSNLDPDINSLELSYEEQANLVAFLKSLTDDRVRWEAAPFDRPQLFVAIGHPDDENSASDRGDGLAVDEWLEIPKVGAQGRTAKNLPALVGFLEEAEDLSPDAVDDYATTKRYRTITLRVLDNDVVNGAAIDAKTVVATNLPASSKAAITVRNDGTISYFAKRKGTFTFNYTVNDANGNTSNVATVTVTVN</sequence>